<reference evidence="1 2" key="1">
    <citation type="submission" date="2016-09" db="EMBL/GenBank/DDBJ databases">
        <title>Complete Genome Sequence of Lactobacillus salivarius Jin.</title>
        <authorList>
            <person name="Jin N."/>
            <person name="Li C."/>
            <person name="Wang M."/>
            <person name="Ren D."/>
            <person name="Di Y."/>
            <person name="Pan R."/>
            <person name="Du S."/>
            <person name="Lu H."/>
            <person name="Li X."/>
            <person name="Tian M."/>
        </authorList>
    </citation>
    <scope>NUCLEOTIDE SEQUENCE [LARGE SCALE GENOMIC DNA]</scope>
    <source>
        <strain evidence="1 2">CICC 23174</strain>
        <plasmid evidence="2">pls_1 sequence</plasmid>
    </source>
</reference>
<gene>
    <name evidence="1" type="ORF">BHF65_08770</name>
</gene>
<proteinExistence type="predicted"/>
<dbReference type="EMBL" id="CP017108">
    <property type="protein sequence ID" value="AOO74366.1"/>
    <property type="molecule type" value="Genomic_DNA"/>
</dbReference>
<accession>A0A1D7TTS2</accession>
<dbReference type="RefSeq" id="WP_034998326.1">
    <property type="nucleotide sequence ID" value="NZ_CP017108.1"/>
</dbReference>
<geneLocation type="plasmid" evidence="2">
    <name>pls_1 sequence</name>
</geneLocation>
<evidence type="ECO:0000313" key="2">
    <source>
        <dbReference type="Proteomes" id="UP000094723"/>
    </source>
</evidence>
<evidence type="ECO:0000313" key="1">
    <source>
        <dbReference type="EMBL" id="AOO74366.1"/>
    </source>
</evidence>
<organism evidence="1 2">
    <name type="scientific">Ligilactobacillus salivarius</name>
    <dbReference type="NCBI Taxonomy" id="1624"/>
    <lineage>
        <taxon>Bacteria</taxon>
        <taxon>Bacillati</taxon>
        <taxon>Bacillota</taxon>
        <taxon>Bacilli</taxon>
        <taxon>Lactobacillales</taxon>
        <taxon>Lactobacillaceae</taxon>
        <taxon>Ligilactobacillus</taxon>
    </lineage>
</organism>
<dbReference type="AlphaFoldDB" id="A0A1D7TTS2"/>
<protein>
    <submittedName>
        <fullName evidence="1">Uncharacterized protein</fullName>
    </submittedName>
</protein>
<keyword evidence="1" id="KW-0614">Plasmid</keyword>
<sequence>MKAIDVFYLEHDDISCITVQRTDIVAGQKIIDENGTIFEVYGLVPNGRGLLNGISSLLVHGKFEGNIVNLVDEPKGVTNEN</sequence>
<dbReference type="GeneID" id="89466671"/>
<dbReference type="Proteomes" id="UP000094723">
    <property type="component" value="Plasmid pLS_1"/>
</dbReference>
<name>A0A1D7TTS2_9LACO</name>